<keyword evidence="3 6" id="KW-0812">Transmembrane</keyword>
<evidence type="ECO:0000256" key="5">
    <source>
        <dbReference type="ARBA" id="ARBA00023136"/>
    </source>
</evidence>
<dbReference type="AlphaFoldDB" id="A0A3N1P4B6"/>
<comment type="caution">
    <text evidence="8">The sequence shown here is derived from an EMBL/GenBank/DDBJ whole genome shotgun (WGS) entry which is preliminary data.</text>
</comment>
<dbReference type="GO" id="GO:0005886">
    <property type="term" value="C:plasma membrane"/>
    <property type="evidence" value="ECO:0007669"/>
    <property type="project" value="UniProtKB-SubCell"/>
</dbReference>
<dbReference type="InterPro" id="IPR027379">
    <property type="entry name" value="CLS_N"/>
</dbReference>
<proteinExistence type="predicted"/>
<keyword evidence="5 6" id="KW-0472">Membrane</keyword>
<evidence type="ECO:0000313" key="8">
    <source>
        <dbReference type="EMBL" id="ROQ23345.1"/>
    </source>
</evidence>
<reference evidence="8 9" key="1">
    <citation type="submission" date="2018-11" db="EMBL/GenBank/DDBJ databases">
        <title>Genomic Encyclopedia of Type Strains, Phase IV (KMG-IV): sequencing the most valuable type-strain genomes for metagenomic binning, comparative biology and taxonomic classification.</title>
        <authorList>
            <person name="Goeker M."/>
        </authorList>
    </citation>
    <scope>NUCLEOTIDE SEQUENCE [LARGE SCALE GENOMIC DNA]</scope>
    <source>
        <strain evidence="8 9">DSM 21945</strain>
    </source>
</reference>
<comment type="subcellular location">
    <subcellularLocation>
        <location evidence="1">Cell membrane</location>
        <topology evidence="1">Multi-pass membrane protein</topology>
    </subcellularLocation>
</comment>
<evidence type="ECO:0000256" key="6">
    <source>
        <dbReference type="SAM" id="Phobius"/>
    </source>
</evidence>
<evidence type="ECO:0000256" key="3">
    <source>
        <dbReference type="ARBA" id="ARBA00022692"/>
    </source>
</evidence>
<name>A0A3N1P4B6_9GAMM</name>
<dbReference type="Pfam" id="PF13396">
    <property type="entry name" value="PLDc_N"/>
    <property type="match status" value="1"/>
</dbReference>
<evidence type="ECO:0000313" key="9">
    <source>
        <dbReference type="Proteomes" id="UP000268033"/>
    </source>
</evidence>
<evidence type="ECO:0000256" key="2">
    <source>
        <dbReference type="ARBA" id="ARBA00022475"/>
    </source>
</evidence>
<dbReference type="STRING" id="584787.GCA_001247655_03796"/>
<dbReference type="EMBL" id="RJUL01000008">
    <property type="protein sequence ID" value="ROQ23345.1"/>
    <property type="molecule type" value="Genomic_DNA"/>
</dbReference>
<keyword evidence="4 6" id="KW-1133">Transmembrane helix</keyword>
<dbReference type="RefSeq" id="WP_083445885.1">
    <property type="nucleotide sequence ID" value="NZ_JBLXAC010000023.1"/>
</dbReference>
<feature type="domain" description="Cardiolipin synthase N-terminal" evidence="7">
    <location>
        <begin position="11"/>
        <end position="53"/>
    </location>
</feature>
<keyword evidence="9" id="KW-1185">Reference proteome</keyword>
<protein>
    <submittedName>
        <fullName evidence="8">Phospholipase D-like protein</fullName>
    </submittedName>
</protein>
<keyword evidence="2" id="KW-1003">Cell membrane</keyword>
<evidence type="ECO:0000256" key="1">
    <source>
        <dbReference type="ARBA" id="ARBA00004651"/>
    </source>
</evidence>
<accession>A0A3N1P4B6</accession>
<sequence>MKGIIGLIILIADIYAIVQVLKSGAKPVEKLLWVLLILVLPLIGLIIWFFAGPGRK</sequence>
<organism evidence="8 9">
    <name type="scientific">Gallaecimonas pentaromativorans</name>
    <dbReference type="NCBI Taxonomy" id="584787"/>
    <lineage>
        <taxon>Bacteria</taxon>
        <taxon>Pseudomonadati</taxon>
        <taxon>Pseudomonadota</taxon>
        <taxon>Gammaproteobacteria</taxon>
        <taxon>Enterobacterales</taxon>
        <taxon>Gallaecimonadaceae</taxon>
        <taxon>Gallaecimonas</taxon>
    </lineage>
</organism>
<evidence type="ECO:0000256" key="4">
    <source>
        <dbReference type="ARBA" id="ARBA00022989"/>
    </source>
</evidence>
<dbReference type="Proteomes" id="UP000268033">
    <property type="component" value="Unassembled WGS sequence"/>
</dbReference>
<gene>
    <name evidence="8" type="ORF">EDC28_10883</name>
</gene>
<evidence type="ECO:0000259" key="7">
    <source>
        <dbReference type="Pfam" id="PF13396"/>
    </source>
</evidence>
<feature type="transmembrane region" description="Helical" evidence="6">
    <location>
        <begin position="32"/>
        <end position="51"/>
    </location>
</feature>